<gene>
    <name evidence="1" type="ORF">NK662_14345</name>
</gene>
<protein>
    <submittedName>
        <fullName evidence="1">Uncharacterized protein</fullName>
    </submittedName>
</protein>
<organism evidence="1 2">
    <name type="scientific">Ectobacillus ponti</name>
    <dbReference type="NCBI Taxonomy" id="2961894"/>
    <lineage>
        <taxon>Bacteria</taxon>
        <taxon>Bacillati</taxon>
        <taxon>Bacillota</taxon>
        <taxon>Bacilli</taxon>
        <taxon>Bacillales</taxon>
        <taxon>Bacillaceae</taxon>
        <taxon>Ectobacillus</taxon>
    </lineage>
</organism>
<dbReference type="RefSeq" id="WP_254759629.1">
    <property type="nucleotide sequence ID" value="NZ_JANCLT010000007.1"/>
</dbReference>
<sequence>MNFIAALQQIGDEGMYRAFKNFQFGNVRLSVQASFAHYCTPRVTRDDLSIYSTMEFALLDKNGEFIRVKDVLPDFPLLDEIERHYDSVYAYVPIELIEALYNALVESME</sequence>
<dbReference type="EMBL" id="JANCLT010000007">
    <property type="protein sequence ID" value="MCP8969708.1"/>
    <property type="molecule type" value="Genomic_DNA"/>
</dbReference>
<evidence type="ECO:0000313" key="1">
    <source>
        <dbReference type="EMBL" id="MCP8969708.1"/>
    </source>
</evidence>
<dbReference type="AlphaFoldDB" id="A0AA41X9M6"/>
<evidence type="ECO:0000313" key="2">
    <source>
        <dbReference type="Proteomes" id="UP001156102"/>
    </source>
</evidence>
<dbReference type="Proteomes" id="UP001156102">
    <property type="component" value="Unassembled WGS sequence"/>
</dbReference>
<keyword evidence="2" id="KW-1185">Reference proteome</keyword>
<name>A0AA41X9M6_9BACI</name>
<reference evidence="1" key="1">
    <citation type="submission" date="2022-07" db="EMBL/GenBank/DDBJ databases">
        <authorList>
            <person name="Li W.-J."/>
            <person name="Deng Q.-Q."/>
        </authorList>
    </citation>
    <scope>NUCLEOTIDE SEQUENCE</scope>
    <source>
        <strain evidence="1">SYSU M60031</strain>
    </source>
</reference>
<comment type="caution">
    <text evidence="1">The sequence shown here is derived from an EMBL/GenBank/DDBJ whole genome shotgun (WGS) entry which is preliminary data.</text>
</comment>
<accession>A0AA41X9M6</accession>
<proteinExistence type="predicted"/>